<proteinExistence type="predicted"/>
<dbReference type="AlphaFoldDB" id="A0A8T0A9V9"/>
<reference evidence="2" key="1">
    <citation type="submission" date="2020-08" db="EMBL/GenBank/DDBJ databases">
        <title>Chromosome-level assembly of Southern catfish (Silurus meridionalis) provides insights into visual adaptation to the nocturnal and benthic lifestyles.</title>
        <authorList>
            <person name="Zhang Y."/>
            <person name="Wang D."/>
            <person name="Peng Z."/>
        </authorList>
    </citation>
    <scope>NUCLEOTIDE SEQUENCE</scope>
    <source>
        <strain evidence="2">SWU-2019-XX</strain>
        <tissue evidence="2">Muscle</tissue>
    </source>
</reference>
<gene>
    <name evidence="2" type="ORF">HF521_013485</name>
</gene>
<sequence>MFTTGLILTSSLFEACCLALMKDSNGVVIVFNPDIPSHLKEVETWHSTCISSRSLQAGQCLLIAHHKPGSGADMSRPQLAPQLNKLPLIHSNLKDDPKGVRREFCTYLDNVMQSLWKCPL</sequence>
<keyword evidence="1" id="KW-0732">Signal</keyword>
<evidence type="ECO:0000256" key="1">
    <source>
        <dbReference type="SAM" id="SignalP"/>
    </source>
</evidence>
<protein>
    <submittedName>
        <fullName evidence="2">Uncharacterized protein</fullName>
    </submittedName>
</protein>
<evidence type="ECO:0000313" key="3">
    <source>
        <dbReference type="Proteomes" id="UP000606274"/>
    </source>
</evidence>
<evidence type="ECO:0000313" key="2">
    <source>
        <dbReference type="EMBL" id="KAF7688678.1"/>
    </source>
</evidence>
<accession>A0A8T0A9V9</accession>
<feature type="signal peptide" evidence="1">
    <location>
        <begin position="1"/>
        <end position="19"/>
    </location>
</feature>
<organism evidence="2 3">
    <name type="scientific">Silurus meridionalis</name>
    <name type="common">Southern catfish</name>
    <name type="synonym">Silurus soldatovi meridionalis</name>
    <dbReference type="NCBI Taxonomy" id="175797"/>
    <lineage>
        <taxon>Eukaryota</taxon>
        <taxon>Metazoa</taxon>
        <taxon>Chordata</taxon>
        <taxon>Craniata</taxon>
        <taxon>Vertebrata</taxon>
        <taxon>Euteleostomi</taxon>
        <taxon>Actinopterygii</taxon>
        <taxon>Neopterygii</taxon>
        <taxon>Teleostei</taxon>
        <taxon>Ostariophysi</taxon>
        <taxon>Siluriformes</taxon>
        <taxon>Siluridae</taxon>
        <taxon>Silurus</taxon>
    </lineage>
</organism>
<name>A0A8T0A9V9_SILME</name>
<dbReference type="Proteomes" id="UP000606274">
    <property type="component" value="Unassembled WGS sequence"/>
</dbReference>
<feature type="chain" id="PRO_5035757887" evidence="1">
    <location>
        <begin position="20"/>
        <end position="120"/>
    </location>
</feature>
<dbReference type="EMBL" id="JABFDY010000025">
    <property type="protein sequence ID" value="KAF7688678.1"/>
    <property type="molecule type" value="Genomic_DNA"/>
</dbReference>
<keyword evidence="3" id="KW-1185">Reference proteome</keyword>
<comment type="caution">
    <text evidence="2">The sequence shown here is derived from an EMBL/GenBank/DDBJ whole genome shotgun (WGS) entry which is preliminary data.</text>
</comment>